<reference evidence="1 2" key="1">
    <citation type="submission" date="2020-10" db="EMBL/GenBank/DDBJ databases">
        <title>Sequencing the genomes of 1000 actinobacteria strains.</title>
        <authorList>
            <person name="Klenk H.-P."/>
        </authorList>
    </citation>
    <scope>NUCLEOTIDE SEQUENCE [LARGE SCALE GENOMIC DNA]</scope>
    <source>
        <strain evidence="1 2">DSM 43748</strain>
    </source>
</reference>
<keyword evidence="2" id="KW-1185">Reference proteome</keyword>
<evidence type="ECO:0000313" key="2">
    <source>
        <dbReference type="Proteomes" id="UP000661607"/>
    </source>
</evidence>
<protein>
    <submittedName>
        <fullName evidence="1">Uncharacterized protein</fullName>
    </submittedName>
</protein>
<gene>
    <name evidence="1" type="ORF">H4W81_005817</name>
</gene>
<dbReference type="Proteomes" id="UP000661607">
    <property type="component" value="Unassembled WGS sequence"/>
</dbReference>
<comment type="caution">
    <text evidence="1">The sequence shown here is derived from an EMBL/GenBank/DDBJ whole genome shotgun (WGS) entry which is preliminary data.</text>
</comment>
<evidence type="ECO:0000313" key="1">
    <source>
        <dbReference type="EMBL" id="MBE1563038.1"/>
    </source>
</evidence>
<name>A0ABR9KN72_9ACTN</name>
<proteinExistence type="predicted"/>
<sequence>MDRNESFREFVAVPQQSLMRTAYLLTAASG</sequence>
<accession>A0ABR9KN72</accession>
<organism evidence="1 2">
    <name type="scientific">Nonomuraea africana</name>
    <dbReference type="NCBI Taxonomy" id="46171"/>
    <lineage>
        <taxon>Bacteria</taxon>
        <taxon>Bacillati</taxon>
        <taxon>Actinomycetota</taxon>
        <taxon>Actinomycetes</taxon>
        <taxon>Streptosporangiales</taxon>
        <taxon>Streptosporangiaceae</taxon>
        <taxon>Nonomuraea</taxon>
    </lineage>
</organism>
<dbReference type="EMBL" id="JADBEF010000001">
    <property type="protein sequence ID" value="MBE1563038.1"/>
    <property type="molecule type" value="Genomic_DNA"/>
</dbReference>